<protein>
    <recommendedName>
        <fullName evidence="1">Tryptophan synthase beta chain-like PALP domain-containing protein</fullName>
    </recommendedName>
</protein>
<feature type="domain" description="Tryptophan synthase beta chain-like PALP" evidence="1">
    <location>
        <begin position="5"/>
        <end position="224"/>
    </location>
</feature>
<dbReference type="EMBL" id="UINC01220636">
    <property type="protein sequence ID" value="SVE48636.1"/>
    <property type="molecule type" value="Genomic_DNA"/>
</dbReference>
<accession>A0A383DVS0</accession>
<dbReference type="Pfam" id="PF00291">
    <property type="entry name" value="PALP"/>
    <property type="match status" value="1"/>
</dbReference>
<dbReference type="InterPro" id="IPR050214">
    <property type="entry name" value="Cys_Synth/Cystath_Beta-Synth"/>
</dbReference>
<dbReference type="Gene3D" id="3.40.50.1100">
    <property type="match status" value="2"/>
</dbReference>
<dbReference type="PANTHER" id="PTHR10314">
    <property type="entry name" value="CYSTATHIONINE BETA-SYNTHASE"/>
    <property type="match status" value="1"/>
</dbReference>
<reference evidence="2" key="1">
    <citation type="submission" date="2018-05" db="EMBL/GenBank/DDBJ databases">
        <authorList>
            <person name="Lanie J.A."/>
            <person name="Ng W.-L."/>
            <person name="Kazmierczak K.M."/>
            <person name="Andrzejewski T.M."/>
            <person name="Davidsen T.M."/>
            <person name="Wayne K.J."/>
            <person name="Tettelin H."/>
            <person name="Glass J.I."/>
            <person name="Rusch D."/>
            <person name="Podicherti R."/>
            <person name="Tsui H.-C.T."/>
            <person name="Winkler M.E."/>
        </authorList>
    </citation>
    <scope>NUCLEOTIDE SEQUENCE</scope>
</reference>
<name>A0A383DVS0_9ZZZZ</name>
<sequence>KGIVLIPHGKISSEQLAQPIASGALTIGIESDFDGCMQLVQQLTEKHNIYLLNSMNSIRIEGQKAIGIEALHQLDWQVPDWFVIPVGNAGNISALGKGLRELHELGIIDKLPRLAGIQTIGASPMFESYKNGYSKLIPQKAKPTKASAIQIGDPVSYKKAINELKHFNGLIETVTEIELMDWKAKIDSMGISICPNSSVAVAGTMKLRQTGIINETDNVVVILTAHGSKFSNTA</sequence>
<dbReference type="AlphaFoldDB" id="A0A383DVS0"/>
<dbReference type="InterPro" id="IPR001926">
    <property type="entry name" value="TrpB-like_PALP"/>
</dbReference>
<dbReference type="InterPro" id="IPR036052">
    <property type="entry name" value="TrpB-like_PALP_sf"/>
</dbReference>
<evidence type="ECO:0000313" key="2">
    <source>
        <dbReference type="EMBL" id="SVE48636.1"/>
    </source>
</evidence>
<dbReference type="SUPFAM" id="SSF53686">
    <property type="entry name" value="Tryptophan synthase beta subunit-like PLP-dependent enzymes"/>
    <property type="match status" value="1"/>
</dbReference>
<feature type="non-terminal residue" evidence="2">
    <location>
        <position position="1"/>
    </location>
</feature>
<evidence type="ECO:0000259" key="1">
    <source>
        <dbReference type="Pfam" id="PF00291"/>
    </source>
</evidence>
<organism evidence="2">
    <name type="scientific">marine metagenome</name>
    <dbReference type="NCBI Taxonomy" id="408172"/>
    <lineage>
        <taxon>unclassified sequences</taxon>
        <taxon>metagenomes</taxon>
        <taxon>ecological metagenomes</taxon>
    </lineage>
</organism>
<proteinExistence type="predicted"/>
<feature type="non-terminal residue" evidence="2">
    <location>
        <position position="234"/>
    </location>
</feature>
<gene>
    <name evidence="2" type="ORF">METZ01_LOCUS501490</name>
</gene>